<reference evidence="2 3" key="1">
    <citation type="journal article" date="2019" name="Int. J. Syst. Evol. Microbiol.">
        <title>The Global Catalogue of Microorganisms (GCM) 10K type strain sequencing project: providing services to taxonomists for standard genome sequencing and annotation.</title>
        <authorList>
            <consortium name="The Broad Institute Genomics Platform"/>
            <consortium name="The Broad Institute Genome Sequencing Center for Infectious Disease"/>
            <person name="Wu L."/>
            <person name="Ma J."/>
        </authorList>
    </citation>
    <scope>NUCLEOTIDE SEQUENCE [LARGE SCALE GENOMIC DNA]</scope>
    <source>
        <strain evidence="2 3">PSRA2</strain>
    </source>
</reference>
<dbReference type="Pfam" id="PF21003">
    <property type="entry name" value="NucS_N"/>
    <property type="match status" value="1"/>
</dbReference>
<keyword evidence="2" id="KW-0378">Hydrolase</keyword>
<organism evidence="2 3">
    <name type="scientific">Halomarina ordinaria</name>
    <dbReference type="NCBI Taxonomy" id="3033939"/>
    <lineage>
        <taxon>Archaea</taxon>
        <taxon>Methanobacteriati</taxon>
        <taxon>Methanobacteriota</taxon>
        <taxon>Stenosarchaea group</taxon>
        <taxon>Halobacteria</taxon>
        <taxon>Halobacteriales</taxon>
        <taxon>Natronomonadaceae</taxon>
        <taxon>Halomarina</taxon>
    </lineage>
</organism>
<dbReference type="Proteomes" id="UP001596406">
    <property type="component" value="Unassembled WGS sequence"/>
</dbReference>
<sequence length="252" mass="26589">MSPSDPASTVRIVAGDCTTEFEGTREQVQRGCVVCLLKPDDTVLVHDADGYQPVAWLTRPESRSVTHDPLVVEARDGDQFLRVTVHESFADYTVPAGPAGAPVGTAPDGGALVRTRGAVVNLDSGARYGLPADAVVLDARCDCGLPRMRVERGAVFEVCVDRACESLDDAVREAFDRAWDCPDCGTDLRVLRRGGLLAGCDAYPDCETAFVIPEGVVSGTCPCGLPAFETPSGVRCLDATCDRPGGNTFAGP</sequence>
<feature type="domain" description="Endonuclease NucS N-terminal PH-like" evidence="1">
    <location>
        <begin position="8"/>
        <end position="88"/>
    </location>
</feature>
<protein>
    <submittedName>
        <fullName evidence="2">Endonuclease NucS domain-containing protein</fullName>
    </submittedName>
</protein>
<evidence type="ECO:0000313" key="3">
    <source>
        <dbReference type="Proteomes" id="UP001596406"/>
    </source>
</evidence>
<comment type="caution">
    <text evidence="2">The sequence shown here is derived from an EMBL/GenBank/DDBJ whole genome shotgun (WGS) entry which is preliminary data.</text>
</comment>
<dbReference type="Gene3D" id="2.70.180.20">
    <property type="match status" value="1"/>
</dbReference>
<keyword evidence="2" id="KW-0540">Nuclease</keyword>
<keyword evidence="3" id="KW-1185">Reference proteome</keyword>
<dbReference type="RefSeq" id="WP_304448714.1">
    <property type="nucleotide sequence ID" value="NZ_JARRAH010000001.1"/>
</dbReference>
<evidence type="ECO:0000259" key="1">
    <source>
        <dbReference type="Pfam" id="PF21003"/>
    </source>
</evidence>
<gene>
    <name evidence="2" type="ORF">ACFQHK_11055</name>
</gene>
<dbReference type="AlphaFoldDB" id="A0ABD5UCN8"/>
<proteinExistence type="predicted"/>
<accession>A0ABD5UCN8</accession>
<keyword evidence="2" id="KW-0255">Endonuclease</keyword>
<dbReference type="InterPro" id="IPR049173">
    <property type="entry name" value="NucS_N_sf"/>
</dbReference>
<evidence type="ECO:0000313" key="2">
    <source>
        <dbReference type="EMBL" id="MFC6837042.1"/>
    </source>
</evidence>
<dbReference type="InterPro" id="IPR048302">
    <property type="entry name" value="NucS_N"/>
</dbReference>
<dbReference type="GO" id="GO:0004519">
    <property type="term" value="F:endonuclease activity"/>
    <property type="evidence" value="ECO:0007669"/>
    <property type="project" value="UniProtKB-KW"/>
</dbReference>
<name>A0ABD5UCN8_9EURY</name>
<dbReference type="EMBL" id="JBHSXM010000001">
    <property type="protein sequence ID" value="MFC6837042.1"/>
    <property type="molecule type" value="Genomic_DNA"/>
</dbReference>